<reference evidence="3 4" key="1">
    <citation type="submission" date="2017-04" db="EMBL/GenBank/DDBJ databases">
        <title>Complete Genome Sequence of Streptomyces gilvosporeus F607, a Capable Producer of Natamycin.</title>
        <authorList>
            <person name="Zong G."/>
            <person name="Zhong C."/>
            <person name="Fu J."/>
            <person name="Qin R."/>
            <person name="Cao G."/>
        </authorList>
    </citation>
    <scope>NUCLEOTIDE SEQUENCE [LARGE SCALE GENOMIC DNA]</scope>
    <source>
        <strain evidence="3 4">F607</strain>
    </source>
</reference>
<gene>
    <name evidence="3" type="ORF">B1H19_04275</name>
</gene>
<dbReference type="Proteomes" id="UP000192726">
    <property type="component" value="Chromosome"/>
</dbReference>
<keyword evidence="2" id="KW-0812">Transmembrane</keyword>
<organism evidence="3 4">
    <name type="scientific">Streptomyces gilvosporeus</name>
    <dbReference type="NCBI Taxonomy" id="553510"/>
    <lineage>
        <taxon>Bacteria</taxon>
        <taxon>Bacillati</taxon>
        <taxon>Actinomycetota</taxon>
        <taxon>Actinomycetes</taxon>
        <taxon>Kitasatosporales</taxon>
        <taxon>Streptomycetaceae</taxon>
        <taxon>Streptomyces</taxon>
    </lineage>
</organism>
<dbReference type="RefSeq" id="WP_083103122.1">
    <property type="nucleotide sequence ID" value="NZ_CP020569.1"/>
</dbReference>
<sequence length="235" mass="23845">MRWTDGSAAAAAYGEDPYGGAGYTYAYGDAYAGGRQYAHGYEYASGPGYAHGHEYPTGQTTTAWDPLYGDADTGLLPPAFDTPGQPVPESDAPESESARPVFVDASGRRQRRVLRAARLLVIPAGGYVALLVSTMLGGPDISSPFVPHADSAHSARPGATAPDPSSGTGHPARSASPTAAQKNAGTAARKAPGPTGRPTASTAPAAPSRPTAAPATTAAPTHRGRALGTSHKPVK</sequence>
<dbReference type="AlphaFoldDB" id="A0A1V0TKM6"/>
<dbReference type="KEGG" id="sgv:B1H19_04275"/>
<evidence type="ECO:0000313" key="4">
    <source>
        <dbReference type="Proteomes" id="UP000192726"/>
    </source>
</evidence>
<keyword evidence="2" id="KW-1133">Transmembrane helix</keyword>
<evidence type="ECO:0000313" key="3">
    <source>
        <dbReference type="EMBL" id="ARF53487.1"/>
    </source>
</evidence>
<dbReference type="STRING" id="553510.B1H19_04275"/>
<feature type="transmembrane region" description="Helical" evidence="2">
    <location>
        <begin position="116"/>
        <end position="136"/>
    </location>
</feature>
<feature type="compositionally biased region" description="Polar residues" evidence="1">
    <location>
        <begin position="175"/>
        <end position="184"/>
    </location>
</feature>
<feature type="region of interest" description="Disordered" evidence="1">
    <location>
        <begin position="78"/>
        <end position="103"/>
    </location>
</feature>
<evidence type="ECO:0000256" key="2">
    <source>
        <dbReference type="SAM" id="Phobius"/>
    </source>
</evidence>
<feature type="region of interest" description="Disordered" evidence="1">
    <location>
        <begin position="147"/>
        <end position="235"/>
    </location>
</feature>
<name>A0A1V0TKM6_9ACTN</name>
<keyword evidence="2" id="KW-0472">Membrane</keyword>
<protein>
    <submittedName>
        <fullName evidence="3">Uncharacterized protein</fullName>
    </submittedName>
</protein>
<feature type="compositionally biased region" description="Low complexity" evidence="1">
    <location>
        <begin position="191"/>
        <end position="221"/>
    </location>
</feature>
<keyword evidence="4" id="KW-1185">Reference proteome</keyword>
<dbReference type="EMBL" id="CP020569">
    <property type="protein sequence ID" value="ARF53487.1"/>
    <property type="molecule type" value="Genomic_DNA"/>
</dbReference>
<proteinExistence type="predicted"/>
<evidence type="ECO:0000256" key="1">
    <source>
        <dbReference type="SAM" id="MobiDB-lite"/>
    </source>
</evidence>
<accession>A0A1V0TKM6</accession>